<reference evidence="2" key="1">
    <citation type="journal article" date="2020" name="mSystems">
        <title>Genome- and Community-Level Interaction Insights into Carbon Utilization and Element Cycling Functions of Hydrothermarchaeota in Hydrothermal Sediment.</title>
        <authorList>
            <person name="Zhou Z."/>
            <person name="Liu Y."/>
            <person name="Xu W."/>
            <person name="Pan J."/>
            <person name="Luo Z.H."/>
            <person name="Li M."/>
        </authorList>
    </citation>
    <scope>NUCLEOTIDE SEQUENCE [LARGE SCALE GENOMIC DNA]</scope>
    <source>
        <strain evidence="2">HyVt-456</strain>
    </source>
</reference>
<proteinExistence type="predicted"/>
<dbReference type="InterPro" id="IPR008719">
    <property type="entry name" value="N2O_reductase_NosL"/>
</dbReference>
<dbReference type="PANTHER" id="PTHR41247">
    <property type="entry name" value="HTH-TYPE TRANSCRIPTIONAL REPRESSOR YCNK"/>
    <property type="match status" value="1"/>
</dbReference>
<dbReference type="Pfam" id="PF05573">
    <property type="entry name" value="NosL"/>
    <property type="match status" value="1"/>
</dbReference>
<dbReference type="EMBL" id="DRLD01000071">
    <property type="protein sequence ID" value="HED09573.1"/>
    <property type="molecule type" value="Genomic_DNA"/>
</dbReference>
<keyword evidence="1" id="KW-0732">Signal</keyword>
<protein>
    <recommendedName>
        <fullName evidence="3">Copper chaperone NosL</fullName>
    </recommendedName>
</protein>
<dbReference type="AlphaFoldDB" id="A0A7V1LKE2"/>
<dbReference type="SUPFAM" id="SSF160387">
    <property type="entry name" value="NosL/MerB-like"/>
    <property type="match status" value="1"/>
</dbReference>
<dbReference type="Proteomes" id="UP000886005">
    <property type="component" value="Unassembled WGS sequence"/>
</dbReference>
<accession>A0A7V1LKE2</accession>
<gene>
    <name evidence="2" type="ORF">ENJ10_02705</name>
</gene>
<organism evidence="2">
    <name type="scientific">Caldithrix abyssi</name>
    <dbReference type="NCBI Taxonomy" id="187145"/>
    <lineage>
        <taxon>Bacteria</taxon>
        <taxon>Pseudomonadati</taxon>
        <taxon>Calditrichota</taxon>
        <taxon>Calditrichia</taxon>
        <taxon>Calditrichales</taxon>
        <taxon>Calditrichaceae</taxon>
        <taxon>Caldithrix</taxon>
    </lineage>
</organism>
<sequence>MKKYFLLLTMLGSFWLASCSVEPKPIEYGSDACSFCKMTIVDKQHATEIVTSKGKAFKYDSIECMMRDLKNHKDDDIALFLVTDFVRAGQWVDAQKATYLVSENIPSPMGANLSAFKSRDEAEKVRKEETGELFDWSELRERF</sequence>
<feature type="signal peptide" evidence="1">
    <location>
        <begin position="1"/>
        <end position="17"/>
    </location>
</feature>
<comment type="caution">
    <text evidence="2">The sequence shown here is derived from an EMBL/GenBank/DDBJ whole genome shotgun (WGS) entry which is preliminary data.</text>
</comment>
<evidence type="ECO:0000313" key="2">
    <source>
        <dbReference type="EMBL" id="HED09573.1"/>
    </source>
</evidence>
<evidence type="ECO:0000256" key="1">
    <source>
        <dbReference type="SAM" id="SignalP"/>
    </source>
</evidence>
<evidence type="ECO:0008006" key="3">
    <source>
        <dbReference type="Google" id="ProtNLM"/>
    </source>
</evidence>
<name>A0A7V1LKE2_CALAY</name>
<feature type="chain" id="PRO_5030790168" description="Copper chaperone NosL" evidence="1">
    <location>
        <begin position="18"/>
        <end position="143"/>
    </location>
</feature>
<dbReference type="PANTHER" id="PTHR41247:SF1">
    <property type="entry name" value="HTH-TYPE TRANSCRIPTIONAL REPRESSOR YCNK"/>
    <property type="match status" value="1"/>
</dbReference>
<dbReference type="PROSITE" id="PS51257">
    <property type="entry name" value="PROKAR_LIPOPROTEIN"/>
    <property type="match status" value="1"/>
</dbReference>